<dbReference type="AlphaFoldDB" id="A0AAW0UK61"/>
<sequence>MCVRCLVNHRVTELLLVSLLKGSGPGSTRRLEVWPAPRKPQGRPSSDACGGGLSASERPESSSGDYGQKEVLR</sequence>
<accession>A0AAW0UK61</accession>
<evidence type="ECO:0000313" key="3">
    <source>
        <dbReference type="Proteomes" id="UP001487740"/>
    </source>
</evidence>
<feature type="region of interest" description="Disordered" evidence="1">
    <location>
        <begin position="23"/>
        <end position="73"/>
    </location>
</feature>
<evidence type="ECO:0000313" key="2">
    <source>
        <dbReference type="EMBL" id="KAK8399851.1"/>
    </source>
</evidence>
<dbReference type="EMBL" id="JARAKH010000010">
    <property type="protein sequence ID" value="KAK8399851.1"/>
    <property type="molecule type" value="Genomic_DNA"/>
</dbReference>
<dbReference type="Proteomes" id="UP001487740">
    <property type="component" value="Unassembled WGS sequence"/>
</dbReference>
<keyword evidence="3" id="KW-1185">Reference proteome</keyword>
<proteinExistence type="predicted"/>
<protein>
    <submittedName>
        <fullName evidence="2">Uncharacterized protein</fullName>
    </submittedName>
</protein>
<gene>
    <name evidence="2" type="ORF">O3P69_002913</name>
</gene>
<evidence type="ECO:0000256" key="1">
    <source>
        <dbReference type="SAM" id="MobiDB-lite"/>
    </source>
</evidence>
<reference evidence="2 3" key="1">
    <citation type="submission" date="2023-03" db="EMBL/GenBank/DDBJ databases">
        <title>High-quality genome of Scylla paramamosain provides insights in environmental adaptation.</title>
        <authorList>
            <person name="Zhang L."/>
        </authorList>
    </citation>
    <scope>NUCLEOTIDE SEQUENCE [LARGE SCALE GENOMIC DNA]</scope>
    <source>
        <strain evidence="2">LZ_2023a</strain>
        <tissue evidence="2">Muscle</tissue>
    </source>
</reference>
<name>A0AAW0UK61_SCYPA</name>
<organism evidence="2 3">
    <name type="scientific">Scylla paramamosain</name>
    <name type="common">Mud crab</name>
    <dbReference type="NCBI Taxonomy" id="85552"/>
    <lineage>
        <taxon>Eukaryota</taxon>
        <taxon>Metazoa</taxon>
        <taxon>Ecdysozoa</taxon>
        <taxon>Arthropoda</taxon>
        <taxon>Crustacea</taxon>
        <taxon>Multicrustacea</taxon>
        <taxon>Malacostraca</taxon>
        <taxon>Eumalacostraca</taxon>
        <taxon>Eucarida</taxon>
        <taxon>Decapoda</taxon>
        <taxon>Pleocyemata</taxon>
        <taxon>Brachyura</taxon>
        <taxon>Eubrachyura</taxon>
        <taxon>Portunoidea</taxon>
        <taxon>Portunidae</taxon>
        <taxon>Portuninae</taxon>
        <taxon>Scylla</taxon>
    </lineage>
</organism>
<comment type="caution">
    <text evidence="2">The sequence shown here is derived from an EMBL/GenBank/DDBJ whole genome shotgun (WGS) entry which is preliminary data.</text>
</comment>